<feature type="region of interest" description="Disordered" evidence="1">
    <location>
        <begin position="1"/>
        <end position="24"/>
    </location>
</feature>
<dbReference type="EMBL" id="KV417278">
    <property type="protein sequence ID" value="KZO97799.1"/>
    <property type="molecule type" value="Genomic_DNA"/>
</dbReference>
<evidence type="ECO:0000313" key="2">
    <source>
        <dbReference type="EMBL" id="KZO97799.1"/>
    </source>
</evidence>
<sequence length="316" mass="34274">MDVAGPALFPSPPVETSASAAEAEMQHARLNGNGKRPFHAKQSGCTSSLRIMLIALSQRPAPTAIDAPSFCPSLDISWSFWLLGNVLRRHASASRTYHVASKGTGGWSRHLSTRTKHDHACAYTTVRDFRSIVIWVLQASRQIGYAPPATPNRLGPTLPPMHSGHRPDRRMSGAAPYPSNPSHNGNMGPPPTPVHRRASGNHSMHGTCQQARIWAHILRVVLGTGPPAFGMDTPVLRPQTAPIPQGVPPSYFTPQQHRAPLPFHPRTNLPPMNSQGPPATPQGPRFGNVPKDKARRFVPAGGKPNSQWTRLSEMGQ</sequence>
<name>A0A167NK28_CALVF</name>
<organism evidence="2 3">
    <name type="scientific">Calocera viscosa (strain TUFC12733)</name>
    <dbReference type="NCBI Taxonomy" id="1330018"/>
    <lineage>
        <taxon>Eukaryota</taxon>
        <taxon>Fungi</taxon>
        <taxon>Dikarya</taxon>
        <taxon>Basidiomycota</taxon>
        <taxon>Agaricomycotina</taxon>
        <taxon>Dacrymycetes</taxon>
        <taxon>Dacrymycetales</taxon>
        <taxon>Dacrymycetaceae</taxon>
        <taxon>Calocera</taxon>
    </lineage>
</organism>
<feature type="region of interest" description="Disordered" evidence="1">
    <location>
        <begin position="147"/>
        <end position="189"/>
    </location>
</feature>
<feature type="compositionally biased region" description="Polar residues" evidence="1">
    <location>
        <begin position="304"/>
        <end position="316"/>
    </location>
</feature>
<protein>
    <submittedName>
        <fullName evidence="2">Uncharacterized protein</fullName>
    </submittedName>
</protein>
<dbReference type="STRING" id="1330018.A0A167NK28"/>
<proteinExistence type="predicted"/>
<reference evidence="2 3" key="1">
    <citation type="journal article" date="2016" name="Mol. Biol. Evol.">
        <title>Comparative Genomics of Early-Diverging Mushroom-Forming Fungi Provides Insights into the Origins of Lignocellulose Decay Capabilities.</title>
        <authorList>
            <person name="Nagy L.G."/>
            <person name="Riley R."/>
            <person name="Tritt A."/>
            <person name="Adam C."/>
            <person name="Daum C."/>
            <person name="Floudas D."/>
            <person name="Sun H."/>
            <person name="Yadav J.S."/>
            <person name="Pangilinan J."/>
            <person name="Larsson K.H."/>
            <person name="Matsuura K."/>
            <person name="Barry K."/>
            <person name="Labutti K."/>
            <person name="Kuo R."/>
            <person name="Ohm R.A."/>
            <person name="Bhattacharya S.S."/>
            <person name="Shirouzu T."/>
            <person name="Yoshinaga Y."/>
            <person name="Martin F.M."/>
            <person name="Grigoriev I.V."/>
            <person name="Hibbett D.S."/>
        </authorList>
    </citation>
    <scope>NUCLEOTIDE SEQUENCE [LARGE SCALE GENOMIC DNA]</scope>
    <source>
        <strain evidence="2 3">TUFC12733</strain>
    </source>
</reference>
<accession>A0A167NK28</accession>
<evidence type="ECO:0000313" key="3">
    <source>
        <dbReference type="Proteomes" id="UP000076738"/>
    </source>
</evidence>
<dbReference type="AlphaFoldDB" id="A0A167NK28"/>
<dbReference type="Proteomes" id="UP000076738">
    <property type="component" value="Unassembled WGS sequence"/>
</dbReference>
<feature type="region of interest" description="Disordered" evidence="1">
    <location>
        <begin position="265"/>
        <end position="316"/>
    </location>
</feature>
<evidence type="ECO:0000256" key="1">
    <source>
        <dbReference type="SAM" id="MobiDB-lite"/>
    </source>
</evidence>
<gene>
    <name evidence="2" type="ORF">CALVIDRAFT_60657</name>
</gene>
<dbReference type="OrthoDB" id="10601418at2759"/>
<keyword evidence="3" id="KW-1185">Reference proteome</keyword>